<dbReference type="AlphaFoldDB" id="X1V6S5"/>
<accession>X1V6S5</accession>
<evidence type="ECO:0000313" key="1">
    <source>
        <dbReference type="EMBL" id="GAJ00530.1"/>
    </source>
</evidence>
<feature type="non-terminal residue" evidence="1">
    <location>
        <position position="50"/>
    </location>
</feature>
<comment type="caution">
    <text evidence="1">The sequence shown here is derived from an EMBL/GenBank/DDBJ whole genome shotgun (WGS) entry which is preliminary data.</text>
</comment>
<dbReference type="EMBL" id="BARW01022549">
    <property type="protein sequence ID" value="GAJ00530.1"/>
    <property type="molecule type" value="Genomic_DNA"/>
</dbReference>
<reference evidence="1" key="1">
    <citation type="journal article" date="2014" name="Front. Microbiol.">
        <title>High frequency of phylogenetically diverse reductive dehalogenase-homologous genes in deep subseafloor sedimentary metagenomes.</title>
        <authorList>
            <person name="Kawai M."/>
            <person name="Futagami T."/>
            <person name="Toyoda A."/>
            <person name="Takaki Y."/>
            <person name="Nishi S."/>
            <person name="Hori S."/>
            <person name="Arai W."/>
            <person name="Tsubouchi T."/>
            <person name="Morono Y."/>
            <person name="Uchiyama I."/>
            <person name="Ito T."/>
            <person name="Fujiyama A."/>
            <person name="Inagaki F."/>
            <person name="Takami H."/>
        </authorList>
    </citation>
    <scope>NUCLEOTIDE SEQUENCE</scope>
    <source>
        <strain evidence="1">Expedition CK06-06</strain>
    </source>
</reference>
<dbReference type="Gene3D" id="3.40.47.10">
    <property type="match status" value="1"/>
</dbReference>
<dbReference type="InterPro" id="IPR016039">
    <property type="entry name" value="Thiolase-like"/>
</dbReference>
<sequence>MALLKFNKVGIAGISSCVPKNTIKNEHFTEIFSEKSLKKAIKTTGIIERR</sequence>
<gene>
    <name evidence="1" type="ORF">S12H4_37598</name>
</gene>
<protein>
    <submittedName>
        <fullName evidence="1">Uncharacterized protein</fullName>
    </submittedName>
</protein>
<organism evidence="1">
    <name type="scientific">marine sediment metagenome</name>
    <dbReference type="NCBI Taxonomy" id="412755"/>
    <lineage>
        <taxon>unclassified sequences</taxon>
        <taxon>metagenomes</taxon>
        <taxon>ecological metagenomes</taxon>
    </lineage>
</organism>
<name>X1V6S5_9ZZZZ</name>
<proteinExistence type="predicted"/>
<dbReference type="GO" id="GO:0016746">
    <property type="term" value="F:acyltransferase activity"/>
    <property type="evidence" value="ECO:0007669"/>
    <property type="project" value="InterPro"/>
</dbReference>